<dbReference type="EMBL" id="KV013434">
    <property type="protein sequence ID" value="KZV23586.1"/>
    <property type="molecule type" value="Genomic_DNA"/>
</dbReference>
<sequence>MCHGRNILIETVGTSPTATTTDGGGGARRAAAQDGGGDRGVIRIPTIPSSVCTTKRDECVTDGISSSRQSEQVRRRQLRTAAAARDGRRRKMGAATVSGREGREAATRVLVL</sequence>
<dbReference type="Proteomes" id="UP000250235">
    <property type="component" value="Unassembled WGS sequence"/>
</dbReference>
<feature type="region of interest" description="Disordered" evidence="1">
    <location>
        <begin position="63"/>
        <end position="112"/>
    </location>
</feature>
<proteinExistence type="predicted"/>
<feature type="region of interest" description="Disordered" evidence="1">
    <location>
        <begin position="1"/>
        <end position="44"/>
    </location>
</feature>
<reference evidence="2 3" key="1">
    <citation type="journal article" date="2015" name="Proc. Natl. Acad. Sci. U.S.A.">
        <title>The resurrection genome of Boea hygrometrica: A blueprint for survival of dehydration.</title>
        <authorList>
            <person name="Xiao L."/>
            <person name="Yang G."/>
            <person name="Zhang L."/>
            <person name="Yang X."/>
            <person name="Zhao S."/>
            <person name="Ji Z."/>
            <person name="Zhou Q."/>
            <person name="Hu M."/>
            <person name="Wang Y."/>
            <person name="Chen M."/>
            <person name="Xu Y."/>
            <person name="Jin H."/>
            <person name="Xiao X."/>
            <person name="Hu G."/>
            <person name="Bao F."/>
            <person name="Hu Y."/>
            <person name="Wan P."/>
            <person name="Li L."/>
            <person name="Deng X."/>
            <person name="Kuang T."/>
            <person name="Xiang C."/>
            <person name="Zhu J.K."/>
            <person name="Oliver M.J."/>
            <person name="He Y."/>
        </authorList>
    </citation>
    <scope>NUCLEOTIDE SEQUENCE [LARGE SCALE GENOMIC DNA]</scope>
    <source>
        <strain evidence="3">cv. XS01</strain>
    </source>
</reference>
<keyword evidence="3" id="KW-1185">Reference proteome</keyword>
<evidence type="ECO:0000256" key="1">
    <source>
        <dbReference type="SAM" id="MobiDB-lite"/>
    </source>
</evidence>
<gene>
    <name evidence="2" type="ORF">F511_18437</name>
</gene>
<evidence type="ECO:0000313" key="2">
    <source>
        <dbReference type="EMBL" id="KZV23586.1"/>
    </source>
</evidence>
<protein>
    <submittedName>
        <fullName evidence="2">Uncharacterized protein</fullName>
    </submittedName>
</protein>
<evidence type="ECO:0000313" key="3">
    <source>
        <dbReference type="Proteomes" id="UP000250235"/>
    </source>
</evidence>
<accession>A0A2Z7AQ42</accession>
<dbReference type="AlphaFoldDB" id="A0A2Z7AQ42"/>
<organism evidence="2 3">
    <name type="scientific">Dorcoceras hygrometricum</name>
    <dbReference type="NCBI Taxonomy" id="472368"/>
    <lineage>
        <taxon>Eukaryota</taxon>
        <taxon>Viridiplantae</taxon>
        <taxon>Streptophyta</taxon>
        <taxon>Embryophyta</taxon>
        <taxon>Tracheophyta</taxon>
        <taxon>Spermatophyta</taxon>
        <taxon>Magnoliopsida</taxon>
        <taxon>eudicotyledons</taxon>
        <taxon>Gunneridae</taxon>
        <taxon>Pentapetalae</taxon>
        <taxon>asterids</taxon>
        <taxon>lamiids</taxon>
        <taxon>Lamiales</taxon>
        <taxon>Gesneriaceae</taxon>
        <taxon>Didymocarpoideae</taxon>
        <taxon>Trichosporeae</taxon>
        <taxon>Loxocarpinae</taxon>
        <taxon>Dorcoceras</taxon>
    </lineage>
</organism>
<name>A0A2Z7AQ42_9LAMI</name>